<reference evidence="3 4" key="2">
    <citation type="submission" date="2024-07" db="EMBL/GenBank/DDBJ databases">
        <authorList>
            <person name="Akdeniz Z."/>
        </authorList>
    </citation>
    <scope>NUCLEOTIDE SEQUENCE [LARGE SCALE GENOMIC DNA]</scope>
</reference>
<reference evidence="2" key="1">
    <citation type="submission" date="2023-06" db="EMBL/GenBank/DDBJ databases">
        <authorList>
            <person name="Kurt Z."/>
        </authorList>
    </citation>
    <scope>NUCLEOTIDE SEQUENCE</scope>
</reference>
<evidence type="ECO:0000313" key="3">
    <source>
        <dbReference type="EMBL" id="CAL6053844.1"/>
    </source>
</evidence>
<name>A0AA86Q661_9EUKA</name>
<keyword evidence="1" id="KW-1133">Transmembrane helix</keyword>
<keyword evidence="1" id="KW-0472">Membrane</keyword>
<dbReference type="EMBL" id="CAXDID020000199">
    <property type="protein sequence ID" value="CAL6053844.1"/>
    <property type="molecule type" value="Genomic_DNA"/>
</dbReference>
<dbReference type="EMBL" id="CATOUU010000823">
    <property type="protein sequence ID" value="CAI9951291.1"/>
    <property type="molecule type" value="Genomic_DNA"/>
</dbReference>
<evidence type="ECO:0000313" key="2">
    <source>
        <dbReference type="EMBL" id="CAI9951291.1"/>
    </source>
</evidence>
<gene>
    <name evidence="2" type="ORF">HINF_LOCUS38936</name>
    <name evidence="3" type="ORF">HINF_LOCUS45700</name>
</gene>
<keyword evidence="1" id="KW-0812">Transmembrane</keyword>
<dbReference type="Proteomes" id="UP001642409">
    <property type="component" value="Unassembled WGS sequence"/>
</dbReference>
<proteinExistence type="predicted"/>
<dbReference type="AlphaFoldDB" id="A0AA86Q661"/>
<keyword evidence="4" id="KW-1185">Reference proteome</keyword>
<comment type="caution">
    <text evidence="2">The sequence shown here is derived from an EMBL/GenBank/DDBJ whole genome shotgun (WGS) entry which is preliminary data.</text>
</comment>
<organism evidence="2">
    <name type="scientific">Hexamita inflata</name>
    <dbReference type="NCBI Taxonomy" id="28002"/>
    <lineage>
        <taxon>Eukaryota</taxon>
        <taxon>Metamonada</taxon>
        <taxon>Diplomonadida</taxon>
        <taxon>Hexamitidae</taxon>
        <taxon>Hexamitinae</taxon>
        <taxon>Hexamita</taxon>
    </lineage>
</organism>
<protein>
    <submittedName>
        <fullName evidence="3">Hypothetical_protein</fullName>
    </submittedName>
</protein>
<feature type="transmembrane region" description="Helical" evidence="1">
    <location>
        <begin position="30"/>
        <end position="49"/>
    </location>
</feature>
<evidence type="ECO:0000313" key="4">
    <source>
        <dbReference type="Proteomes" id="UP001642409"/>
    </source>
</evidence>
<evidence type="ECO:0000256" key="1">
    <source>
        <dbReference type="SAM" id="Phobius"/>
    </source>
</evidence>
<sequence>MSCFHTIKLACFAVVQILVNYRVQISKQKIVLFSVYLAIYVLVTSTLYLPTLITLFCLQTADQIKDVINISQTIRTRGSKIIQTSRQLHRPHKLWITCATGTLERKRLPLVHSTLQKGMFMEFQRDWCSASHANVLTEIISG</sequence>
<accession>A0AA86Q661</accession>